<keyword evidence="2" id="KW-1133">Transmembrane helix</keyword>
<keyword evidence="2" id="KW-0812">Transmembrane</keyword>
<feature type="region of interest" description="Disordered" evidence="1">
    <location>
        <begin position="1"/>
        <end position="42"/>
    </location>
</feature>
<dbReference type="Proteomes" id="UP000315037">
    <property type="component" value="Unassembled WGS sequence"/>
</dbReference>
<comment type="caution">
    <text evidence="3">The sequence shown here is derived from an EMBL/GenBank/DDBJ whole genome shotgun (WGS) entry which is preliminary data.</text>
</comment>
<evidence type="ECO:0000256" key="2">
    <source>
        <dbReference type="SAM" id="Phobius"/>
    </source>
</evidence>
<proteinExistence type="predicted"/>
<feature type="compositionally biased region" description="Pro residues" evidence="1">
    <location>
        <begin position="1"/>
        <end position="11"/>
    </location>
</feature>
<dbReference type="AlphaFoldDB" id="A0A506UKD4"/>
<evidence type="ECO:0000313" key="4">
    <source>
        <dbReference type="Proteomes" id="UP000315037"/>
    </source>
</evidence>
<feature type="transmembrane region" description="Helical" evidence="2">
    <location>
        <begin position="121"/>
        <end position="144"/>
    </location>
</feature>
<dbReference type="EMBL" id="SORZ01000002">
    <property type="protein sequence ID" value="TPW33817.1"/>
    <property type="molecule type" value="Genomic_DNA"/>
</dbReference>
<keyword evidence="4" id="KW-1185">Reference proteome</keyword>
<dbReference type="RefSeq" id="WP_165600541.1">
    <property type="nucleotide sequence ID" value="NZ_SORZ01000002.1"/>
</dbReference>
<accession>A0A506UKD4</accession>
<gene>
    <name evidence="3" type="ORF">E3202_04255</name>
</gene>
<name>A0A506UKD4_9PROT</name>
<sequence length="235" mass="26461">MATHPPIPPQPQQRLVRDSDPRAGRKPVTPRPGANPGSSFNPATAGWAVEAERRYPEAFSLFQPLLKETTTGMERHYLGESAVDGLFEGSFLILLLLGTGWTMHKLLAPTWTDPFLPLGRWVVLIGLLALVGIMLFLWGFAHYLRRHTPALHLYQGQGAEIAAFWQGLLAHQPDPQTAREEAQDFLASWQAREARLHVDAFPEWEKRALLRTAVQWGIFFFSVIGLVYYFLFCGA</sequence>
<reference evidence="3 4" key="1">
    <citation type="submission" date="2019-03" db="EMBL/GenBank/DDBJ databases">
        <title>The complete genome sequence of Neokomagataea sp. Jb2 NBRC113641.</title>
        <authorList>
            <person name="Chua K.-O."/>
            <person name="Chan K.-G."/>
            <person name="See-Too W.-S."/>
        </authorList>
    </citation>
    <scope>NUCLEOTIDE SEQUENCE [LARGE SCALE GENOMIC DNA]</scope>
    <source>
        <strain evidence="3 4">Jb2</strain>
    </source>
</reference>
<feature type="transmembrane region" description="Helical" evidence="2">
    <location>
        <begin position="213"/>
        <end position="232"/>
    </location>
</feature>
<evidence type="ECO:0000313" key="3">
    <source>
        <dbReference type="EMBL" id="TPW33817.1"/>
    </source>
</evidence>
<organism evidence="3 4">
    <name type="scientific">Oecophyllibacter saccharovorans</name>
    <dbReference type="NCBI Taxonomy" id="2558360"/>
    <lineage>
        <taxon>Bacteria</taxon>
        <taxon>Pseudomonadati</taxon>
        <taxon>Pseudomonadota</taxon>
        <taxon>Alphaproteobacteria</taxon>
        <taxon>Acetobacterales</taxon>
        <taxon>Acetobacteraceae</taxon>
        <taxon>Oecophyllibacter</taxon>
    </lineage>
</organism>
<evidence type="ECO:0000256" key="1">
    <source>
        <dbReference type="SAM" id="MobiDB-lite"/>
    </source>
</evidence>
<protein>
    <submittedName>
        <fullName evidence="3">Uncharacterized protein</fullName>
    </submittedName>
</protein>
<feature type="transmembrane region" description="Helical" evidence="2">
    <location>
        <begin position="82"/>
        <end position="101"/>
    </location>
</feature>
<keyword evidence="2" id="KW-0472">Membrane</keyword>